<dbReference type="RefSeq" id="XP_004993524.1">
    <property type="nucleotide sequence ID" value="XM_004993467.1"/>
</dbReference>
<keyword evidence="3" id="KW-0472">Membrane</keyword>
<dbReference type="InterPro" id="IPR020904">
    <property type="entry name" value="Sc_DH/Rdtase_CS"/>
</dbReference>
<dbReference type="PROSITE" id="PS00061">
    <property type="entry name" value="ADH_SHORT"/>
    <property type="match status" value="1"/>
</dbReference>
<dbReference type="PANTHER" id="PTHR43899">
    <property type="entry name" value="RH59310P"/>
    <property type="match status" value="1"/>
</dbReference>
<name>F2UBU5_SALR5</name>
<protein>
    <submittedName>
        <fullName evidence="4">Uncharacterized protein</fullName>
    </submittedName>
</protein>
<dbReference type="Gene3D" id="3.40.50.720">
    <property type="entry name" value="NAD(P)-binding Rossmann-like Domain"/>
    <property type="match status" value="1"/>
</dbReference>
<dbReference type="STRING" id="946362.F2UBU5"/>
<evidence type="ECO:0000313" key="5">
    <source>
        <dbReference type="Proteomes" id="UP000007799"/>
    </source>
</evidence>
<dbReference type="InterPro" id="IPR002347">
    <property type="entry name" value="SDR_fam"/>
</dbReference>
<dbReference type="GeneID" id="16074101"/>
<dbReference type="InParanoid" id="F2UBU5"/>
<dbReference type="SUPFAM" id="SSF51735">
    <property type="entry name" value="NAD(P)-binding Rossmann-fold domains"/>
    <property type="match status" value="1"/>
</dbReference>
<dbReference type="Proteomes" id="UP000007799">
    <property type="component" value="Unassembled WGS sequence"/>
</dbReference>
<dbReference type="OrthoDB" id="1393670at2759"/>
<evidence type="ECO:0000313" key="4">
    <source>
        <dbReference type="EMBL" id="EGD73961.1"/>
    </source>
</evidence>
<dbReference type="KEGG" id="sre:PTSG_05655"/>
<accession>F2UBU5</accession>
<dbReference type="GO" id="GO:0016491">
    <property type="term" value="F:oxidoreductase activity"/>
    <property type="evidence" value="ECO:0007669"/>
    <property type="project" value="UniProtKB-KW"/>
</dbReference>
<dbReference type="EMBL" id="GL832967">
    <property type="protein sequence ID" value="EGD73961.1"/>
    <property type="molecule type" value="Genomic_DNA"/>
</dbReference>
<comment type="subcellular location">
    <subcellularLocation>
        <location evidence="1">Endoplasmic reticulum</location>
    </subcellularLocation>
</comment>
<dbReference type="PANTHER" id="PTHR43899:SF4">
    <property type="entry name" value="17 BETA-HYDROXYSTEROID DEHYDROGENASE TYPE 3"/>
    <property type="match status" value="1"/>
</dbReference>
<dbReference type="Pfam" id="PF00106">
    <property type="entry name" value="adh_short"/>
    <property type="match status" value="1"/>
</dbReference>
<evidence type="ECO:0000256" key="2">
    <source>
        <dbReference type="ARBA" id="ARBA00023002"/>
    </source>
</evidence>
<evidence type="ECO:0000256" key="3">
    <source>
        <dbReference type="SAM" id="Phobius"/>
    </source>
</evidence>
<dbReference type="GO" id="GO:0005783">
    <property type="term" value="C:endoplasmic reticulum"/>
    <property type="evidence" value="ECO:0007669"/>
    <property type="project" value="UniProtKB-SubCell"/>
</dbReference>
<dbReference type="eggNOG" id="KOG1014">
    <property type="taxonomic scope" value="Eukaryota"/>
</dbReference>
<dbReference type="AlphaFoldDB" id="F2UBU5"/>
<proteinExistence type="predicted"/>
<dbReference type="InterPro" id="IPR051019">
    <property type="entry name" value="VLCFA-Steroid_DH"/>
</dbReference>
<dbReference type="OMA" id="DQGSMCM"/>
<dbReference type="InterPro" id="IPR036291">
    <property type="entry name" value="NAD(P)-bd_dom_sf"/>
</dbReference>
<keyword evidence="2" id="KW-0560">Oxidoreductase</keyword>
<dbReference type="PRINTS" id="PR00081">
    <property type="entry name" value="GDHRDH"/>
</dbReference>
<sequence>MTTTNTVVDYVKSAPRWVGNAMAYTSTTLHGYTMAAAEYLGAEVGQSAVAPVADTTVLVPETLPPPVPTTVVESMLATACSIKRTVFQLHWSVAPFFWIGCASVVGYVGTILFQNLVLDLFPVNLKKKYNAEWGLVTGASSGIGKAMAEKLAGQGINVVLVALDDDVLTHTFAEIQQKFPNIQFRKVGVNLGGPEAGYMPAIIKATNDIHVTLVFNNAGFITTGFFDKTPLGRSMANFHCNATCILPITHHFLTKMVASKSKGLLAYTSSSAGFVPTPLSVIYPSTKSFITLFATSLAPEVKSRGVDVVVVHPSPMMTNFFKNSGGMQTLEAFKRFAVGPSVIADVVFNSAGRFVVRDQGLVTILLRIVTKAFDFNLFSELVCRTAHTTGDFKQFMDKNN</sequence>
<keyword evidence="3" id="KW-0812">Transmembrane</keyword>
<keyword evidence="5" id="KW-1185">Reference proteome</keyword>
<keyword evidence="3" id="KW-1133">Transmembrane helix</keyword>
<reference evidence="4" key="1">
    <citation type="submission" date="2009-08" db="EMBL/GenBank/DDBJ databases">
        <title>Annotation of Salpingoeca rosetta.</title>
        <authorList>
            <consortium name="The Broad Institute Genome Sequencing Platform"/>
            <person name="Russ C."/>
            <person name="Cuomo C."/>
            <person name="Burger G."/>
            <person name="Gray M.W."/>
            <person name="Holland P.W.H."/>
            <person name="King N."/>
            <person name="Lang F.B.F."/>
            <person name="Roger A.J."/>
            <person name="Ruiz-Trillo I."/>
            <person name="Young S.K."/>
            <person name="Zeng Q."/>
            <person name="Gargeya S."/>
            <person name="Alvarado L."/>
            <person name="Berlin A."/>
            <person name="Chapman S.B."/>
            <person name="Chen Z."/>
            <person name="Freedman E."/>
            <person name="Gellesch M."/>
            <person name="Goldberg J."/>
            <person name="Griggs A."/>
            <person name="Gujja S."/>
            <person name="Heilman E."/>
            <person name="Heiman D."/>
            <person name="Howarth C."/>
            <person name="Mehta T."/>
            <person name="Neiman D."/>
            <person name="Pearson M."/>
            <person name="Roberts A."/>
            <person name="Saif S."/>
            <person name="Shea T."/>
            <person name="Shenoy N."/>
            <person name="Sisk P."/>
            <person name="Stolte C."/>
            <person name="Sykes S."/>
            <person name="White J."/>
            <person name="Yandava C."/>
            <person name="Haas B."/>
            <person name="Nusbaum C."/>
            <person name="Birren B."/>
        </authorList>
    </citation>
    <scope>NUCLEOTIDE SEQUENCE [LARGE SCALE GENOMIC DNA]</scope>
    <source>
        <strain evidence="4">ATCC 50818</strain>
    </source>
</reference>
<feature type="transmembrane region" description="Helical" evidence="3">
    <location>
        <begin position="96"/>
        <end position="118"/>
    </location>
</feature>
<evidence type="ECO:0000256" key="1">
    <source>
        <dbReference type="ARBA" id="ARBA00004240"/>
    </source>
</evidence>
<gene>
    <name evidence="4" type="ORF">PTSG_05655</name>
</gene>
<organism evidence="5">
    <name type="scientific">Salpingoeca rosetta (strain ATCC 50818 / BSB-021)</name>
    <dbReference type="NCBI Taxonomy" id="946362"/>
    <lineage>
        <taxon>Eukaryota</taxon>
        <taxon>Choanoflagellata</taxon>
        <taxon>Craspedida</taxon>
        <taxon>Salpingoecidae</taxon>
        <taxon>Salpingoeca</taxon>
    </lineage>
</organism>